<organism evidence="2 3">
    <name type="scientific">Alicyclobacillus fodiniaquatilis</name>
    <dbReference type="NCBI Taxonomy" id="1661150"/>
    <lineage>
        <taxon>Bacteria</taxon>
        <taxon>Bacillati</taxon>
        <taxon>Bacillota</taxon>
        <taxon>Bacilli</taxon>
        <taxon>Bacillales</taxon>
        <taxon>Alicyclobacillaceae</taxon>
        <taxon>Alicyclobacillus</taxon>
    </lineage>
</organism>
<evidence type="ECO:0000313" key="2">
    <source>
        <dbReference type="EMBL" id="MFD1675523.1"/>
    </source>
</evidence>
<dbReference type="PANTHER" id="PTHR11647:SF1">
    <property type="entry name" value="COLLAPSIN RESPONSE MEDIATOR PROTEIN"/>
    <property type="match status" value="1"/>
</dbReference>
<reference evidence="3" key="1">
    <citation type="journal article" date="2019" name="Int. J. Syst. Evol. Microbiol.">
        <title>The Global Catalogue of Microorganisms (GCM) 10K type strain sequencing project: providing services to taxonomists for standard genome sequencing and annotation.</title>
        <authorList>
            <consortium name="The Broad Institute Genomics Platform"/>
            <consortium name="The Broad Institute Genome Sequencing Center for Infectious Disease"/>
            <person name="Wu L."/>
            <person name="Ma J."/>
        </authorList>
    </citation>
    <scope>NUCLEOTIDE SEQUENCE [LARGE SCALE GENOMIC DNA]</scope>
    <source>
        <strain evidence="3">CGMCC 1.12286</strain>
    </source>
</reference>
<dbReference type="Proteomes" id="UP001597079">
    <property type="component" value="Unassembled WGS sequence"/>
</dbReference>
<dbReference type="Gene3D" id="2.30.40.10">
    <property type="entry name" value="Urease, subunit C, domain 1"/>
    <property type="match status" value="1"/>
</dbReference>
<name>A0ABW4JHR0_9BACL</name>
<dbReference type="RefSeq" id="WP_377943403.1">
    <property type="nucleotide sequence ID" value="NZ_JBHUCX010000029.1"/>
</dbReference>
<dbReference type="InterPro" id="IPR011059">
    <property type="entry name" value="Metal-dep_hydrolase_composite"/>
</dbReference>
<sequence>MFDVLIRRGTIVDGTGRPRFVGDLAISDGQIREVGPSITEPAKRVIEAEGLMVCPGFIDVHAHDDLAVLHDHELPYKLMQGITTTIIGNCGHSVAPMPVDEALRDALRAYVEPVLGRWGEKQQSFGYLNIGDYYEALETTEQSVNVGALVGHGPLRVRVMGFADRRATPAEITQMQQLLAEAMAAGALGLSLGLMYTPGCFADKEELIALAQTVKSYDGIVTAHIRGEGDLLLPSIEEMLEMAQASNVSLHISHLKAVGRHNWGTVDKAIQRIRAARSAGLDVTCDAYPYAAGSTTLLSLLPPWMLQDGVGGVLAHLADAQTRARVAQALAAQGDGWENVALITGWERVVLTSSAGSQIYQGKSIAEVAEMLHCDAVEAYFRVIEATEGIGTIVIHHMADADVERVLAFEHATVGSDGLPSREGHPHPRLYGTFPRFISKYVRESGVLTLEQAVQKVTSFAVDRFQLGQRGRLLPGYVADVVVFDFAAFSDAATYAEPKQFAPGLAYVLVNGELVCERGNAVGAHPGQLIHRKHASVC</sequence>
<evidence type="ECO:0000259" key="1">
    <source>
        <dbReference type="Pfam" id="PF07969"/>
    </source>
</evidence>
<dbReference type="InterPro" id="IPR050378">
    <property type="entry name" value="Metallo-dep_Hydrolases_sf"/>
</dbReference>
<dbReference type="Pfam" id="PF07969">
    <property type="entry name" value="Amidohydro_3"/>
    <property type="match status" value="1"/>
</dbReference>
<gene>
    <name evidence="2" type="ORF">ACFSB2_12545</name>
</gene>
<dbReference type="EMBL" id="JBHUCX010000029">
    <property type="protein sequence ID" value="MFD1675523.1"/>
    <property type="molecule type" value="Genomic_DNA"/>
</dbReference>
<evidence type="ECO:0000313" key="3">
    <source>
        <dbReference type="Proteomes" id="UP001597079"/>
    </source>
</evidence>
<dbReference type="InterPro" id="IPR013108">
    <property type="entry name" value="Amidohydro_3"/>
</dbReference>
<dbReference type="Gene3D" id="3.20.20.140">
    <property type="entry name" value="Metal-dependent hydrolases"/>
    <property type="match status" value="1"/>
</dbReference>
<dbReference type="InterPro" id="IPR023100">
    <property type="entry name" value="D-aminoacylase_insert_dom_sf"/>
</dbReference>
<dbReference type="SUPFAM" id="SSF51338">
    <property type="entry name" value="Composite domain of metallo-dependent hydrolases"/>
    <property type="match status" value="1"/>
</dbReference>
<keyword evidence="3" id="KW-1185">Reference proteome</keyword>
<dbReference type="InterPro" id="IPR032466">
    <property type="entry name" value="Metal_Hydrolase"/>
</dbReference>
<comment type="caution">
    <text evidence="2">The sequence shown here is derived from an EMBL/GenBank/DDBJ whole genome shotgun (WGS) entry which is preliminary data.</text>
</comment>
<dbReference type="SUPFAM" id="SSF51556">
    <property type="entry name" value="Metallo-dependent hydrolases"/>
    <property type="match status" value="1"/>
</dbReference>
<dbReference type="PANTHER" id="PTHR11647">
    <property type="entry name" value="HYDRANTOINASE/DIHYDROPYRIMIDINASE FAMILY MEMBER"/>
    <property type="match status" value="1"/>
</dbReference>
<accession>A0ABW4JHR0</accession>
<dbReference type="Gene3D" id="3.30.1490.130">
    <property type="entry name" value="D-aminoacylase. Domain 3"/>
    <property type="match status" value="1"/>
</dbReference>
<feature type="domain" description="Amidohydrolase 3" evidence="1">
    <location>
        <begin position="44"/>
        <end position="515"/>
    </location>
</feature>
<protein>
    <submittedName>
        <fullName evidence="2">Amidohydrolase family protein</fullName>
    </submittedName>
</protein>
<proteinExistence type="predicted"/>
<dbReference type="CDD" id="cd01297">
    <property type="entry name" value="D-aminoacylase"/>
    <property type="match status" value="1"/>
</dbReference>